<organism evidence="3 4">
    <name type="scientific">Reichenbachiella ulvae</name>
    <dbReference type="NCBI Taxonomy" id="2980104"/>
    <lineage>
        <taxon>Bacteria</taxon>
        <taxon>Pseudomonadati</taxon>
        <taxon>Bacteroidota</taxon>
        <taxon>Cytophagia</taxon>
        <taxon>Cytophagales</taxon>
        <taxon>Reichenbachiellaceae</taxon>
        <taxon>Reichenbachiella</taxon>
    </lineage>
</organism>
<keyword evidence="4" id="KW-1185">Reference proteome</keyword>
<comment type="caution">
    <text evidence="3">The sequence shown here is derived from an EMBL/GenBank/DDBJ whole genome shotgun (WGS) entry which is preliminary data.</text>
</comment>
<evidence type="ECO:0000259" key="2">
    <source>
        <dbReference type="Pfam" id="PF13590"/>
    </source>
</evidence>
<dbReference type="Proteomes" id="UP001300692">
    <property type="component" value="Unassembled WGS sequence"/>
</dbReference>
<sequence>MYKHSFFATLLVCITLFFSCSSQRDFVIESDYSYNGRFKKYKTFDFIAMSENDSLVHKQLIEETIASRMHAQGYRYSTDKPDLLITYKIFVENFDMKGYSQPSFDRWVAENWSEKLLVDDKLVNDGSADITAEYNDQKFAMYDGTMLVSFFDRKRRRTVWQGYASGVFAQGDDTSERSVKIATAKIFREFRIVANGYIIKKDV</sequence>
<evidence type="ECO:0000313" key="3">
    <source>
        <dbReference type="EMBL" id="MCV9386244.1"/>
    </source>
</evidence>
<dbReference type="RefSeq" id="WP_264137029.1">
    <property type="nucleotide sequence ID" value="NZ_JAOYOD010000001.1"/>
</dbReference>
<protein>
    <submittedName>
        <fullName evidence="3">DUF4136 domain-containing protein</fullName>
    </submittedName>
</protein>
<name>A0ABT3CRX8_9BACT</name>
<evidence type="ECO:0000256" key="1">
    <source>
        <dbReference type="SAM" id="SignalP"/>
    </source>
</evidence>
<dbReference type="Pfam" id="PF13590">
    <property type="entry name" value="DUF4136"/>
    <property type="match status" value="1"/>
</dbReference>
<gene>
    <name evidence="3" type="ORF">N7U62_06185</name>
</gene>
<feature type="chain" id="PRO_5045485105" evidence="1">
    <location>
        <begin position="25"/>
        <end position="203"/>
    </location>
</feature>
<dbReference type="PROSITE" id="PS51257">
    <property type="entry name" value="PROKAR_LIPOPROTEIN"/>
    <property type="match status" value="1"/>
</dbReference>
<keyword evidence="1" id="KW-0732">Signal</keyword>
<evidence type="ECO:0000313" key="4">
    <source>
        <dbReference type="Proteomes" id="UP001300692"/>
    </source>
</evidence>
<proteinExistence type="predicted"/>
<dbReference type="EMBL" id="JAOYOD010000001">
    <property type="protein sequence ID" value="MCV9386244.1"/>
    <property type="molecule type" value="Genomic_DNA"/>
</dbReference>
<dbReference type="Gene3D" id="3.30.160.670">
    <property type="match status" value="1"/>
</dbReference>
<feature type="domain" description="DUF4136" evidence="2">
    <location>
        <begin position="29"/>
        <end position="190"/>
    </location>
</feature>
<dbReference type="InterPro" id="IPR025411">
    <property type="entry name" value="DUF4136"/>
</dbReference>
<reference evidence="3 4" key="1">
    <citation type="submission" date="2022-10" db="EMBL/GenBank/DDBJ databases">
        <title>Comparative genomics and taxonomic characterization of three novel marine species of genus Reichenbachiella exhibiting antioxidant and polysaccharide degradation activities.</title>
        <authorList>
            <person name="Muhammad N."/>
            <person name="Lee Y.-J."/>
            <person name="Ko J."/>
            <person name="Kim S.-G."/>
        </authorList>
    </citation>
    <scope>NUCLEOTIDE SEQUENCE [LARGE SCALE GENOMIC DNA]</scope>
    <source>
        <strain evidence="3 4">ABR2-5</strain>
    </source>
</reference>
<accession>A0ABT3CRX8</accession>
<feature type="signal peptide" evidence="1">
    <location>
        <begin position="1"/>
        <end position="24"/>
    </location>
</feature>